<dbReference type="Gene3D" id="3.40.50.300">
    <property type="entry name" value="P-loop containing nucleotide triphosphate hydrolases"/>
    <property type="match status" value="1"/>
</dbReference>
<dbReference type="InterPro" id="IPR058954">
    <property type="entry name" value="AAA_lid_SMAX1"/>
</dbReference>
<feature type="domain" description="Clp R" evidence="7">
    <location>
        <begin position="8"/>
        <end position="178"/>
    </location>
</feature>
<dbReference type="InterPro" id="IPR058680">
    <property type="entry name" value="NBD_SMAX1-like"/>
</dbReference>
<dbReference type="Pfam" id="PF23569">
    <property type="entry name" value="NBD_SMAX1"/>
    <property type="match status" value="1"/>
</dbReference>
<organism evidence="8 9">
    <name type="scientific">Acer yangbiense</name>
    <dbReference type="NCBI Taxonomy" id="1000413"/>
    <lineage>
        <taxon>Eukaryota</taxon>
        <taxon>Viridiplantae</taxon>
        <taxon>Streptophyta</taxon>
        <taxon>Embryophyta</taxon>
        <taxon>Tracheophyta</taxon>
        <taxon>Spermatophyta</taxon>
        <taxon>Magnoliopsida</taxon>
        <taxon>eudicotyledons</taxon>
        <taxon>Gunneridae</taxon>
        <taxon>Pentapetalae</taxon>
        <taxon>rosids</taxon>
        <taxon>malvids</taxon>
        <taxon>Sapindales</taxon>
        <taxon>Sapindaceae</taxon>
        <taxon>Hippocastanoideae</taxon>
        <taxon>Acereae</taxon>
        <taxon>Acer</taxon>
    </lineage>
</organism>
<dbReference type="SUPFAM" id="SSF81923">
    <property type="entry name" value="Double Clp-N motif"/>
    <property type="match status" value="1"/>
</dbReference>
<keyword evidence="2 5" id="KW-0677">Repeat</keyword>
<feature type="compositionally biased region" description="Low complexity" evidence="6">
    <location>
        <begin position="671"/>
        <end position="683"/>
    </location>
</feature>
<evidence type="ECO:0000256" key="3">
    <source>
        <dbReference type="ARBA" id="ARBA00023015"/>
    </source>
</evidence>
<dbReference type="AlphaFoldDB" id="A0A5C7GZC5"/>
<sequence>MPTPVTVARQCLTPDAAHALDEAVSVARRRGHAQTTSLHAVSALLSLPSSSLREACARARNCAYSPRLQFKALELCLSVSLDRLSSSQLTDDPPVSNSLMAAIKRSQANQRRQPENFHLYNQLPQHSSSSSSVTVVKVELQHLILSILDDPVVSRVFSEAGFRSSEIKMAIVRPLHSHLYKFPRSRAPPPPIFLCNYPGENPDPVPGRRGLGGFTFPGFGGFLAGDDESRRIGEVLVKRRKNPLLLGICANAALNSFRECVEENNKNNDNIKKTTSVLPVELSGLNMVSIQNDVSRFITENGDEKSLSVRFEEVGMLIEQNLGAGVVVNYGDLKVFVDGGDDNSNSNNSNNDNENGGGKSDAVSHVVAHLTRLVQRYGVKMWLIGAAATPETYSKFLSRFPSIDKDWNLERLPITSLRPSSMAGSFPKSSLMESFVPFGGFFSTPSDLKSPLNSLYQGVSRCHQCNEKCEQEIAAFSKGGSNASIADQCQSSLPPWLQMAESGTNKGLDLEVSTALKPLNSDPVYVQAKDDRRVLSTKVTGVQKKWDDICQSLHHNRPFPNPSIYQVGSQFPTVMGFRFLEEKKENANNSSINTTNAPPNENSCVNVNSGITIDLENMPALNSVLPFPTDSKSKNESFLSKLVEKPLKAGAESGGLRSACSLSNSSVGDGSQTSPTSVTSVTTDLGLGLSSAPTDEDHAELSPELSGCLSTIVDIVNEHLPAQSSSSSCPDLHRHFDLNNFKMLFSALSERVGWQDEAIGMISQIIANCRKGNENRHGASVRADVWFNFVGPDKHGKRKIAIALAEILYGSKENLICADISSQDGMINAYPIFSHQDASGYSMEFRGKTVVDYVAGELSKKPLSIVFLENVDKADVQVRSSLSKAIKTGKFSDSHGREVSISNAIFVTTSLMKGSKIISSGTYSEESILRAKSRPIQIQVEPALGNSTNSLITMRKDLSHPILVNKRKLIGRNEYPEQHDVSEMVKRAHKSPTRNLDLNLPAEGEEVKDTDDGNSDNDSSESSKSWLQDIYNHVVETVVFKQFDFDALAKKMSKDINEIFHKTVGSECLLEIDSKVMEQLLAAAYLSNRNRAVEDWLQDVLRREFIEVRKRYNLTSHSIVKLITCLDNFPGEPTPVGVCFPPKSL</sequence>
<keyword evidence="4" id="KW-0804">Transcription</keyword>
<dbReference type="InterPro" id="IPR051650">
    <property type="entry name" value="SL_signaling_regulator"/>
</dbReference>
<evidence type="ECO:0000256" key="4">
    <source>
        <dbReference type="ARBA" id="ARBA00023163"/>
    </source>
</evidence>
<dbReference type="PROSITE" id="PS51903">
    <property type="entry name" value="CLP_R"/>
    <property type="match status" value="1"/>
</dbReference>
<dbReference type="EMBL" id="VAHF01000012">
    <property type="protein sequence ID" value="TXG50118.1"/>
    <property type="molecule type" value="Genomic_DNA"/>
</dbReference>
<dbReference type="PANTHER" id="PTHR43572:SF49">
    <property type="entry name" value="PROTEIN SMAX1-LIKE 8"/>
    <property type="match status" value="1"/>
</dbReference>
<dbReference type="InterPro" id="IPR036628">
    <property type="entry name" value="Clp_N_dom_sf"/>
</dbReference>
<proteinExistence type="inferred from homology"/>
<feature type="compositionally biased region" description="Polar residues" evidence="6">
    <location>
        <begin position="661"/>
        <end position="670"/>
    </location>
</feature>
<feature type="compositionally biased region" description="Basic and acidic residues" evidence="6">
    <location>
        <begin position="974"/>
        <end position="986"/>
    </location>
</feature>
<evidence type="ECO:0000256" key="1">
    <source>
        <dbReference type="ARBA" id="ARBA00008675"/>
    </source>
</evidence>
<dbReference type="Pfam" id="PF07724">
    <property type="entry name" value="AAA_2"/>
    <property type="match status" value="1"/>
</dbReference>
<evidence type="ECO:0000313" key="8">
    <source>
        <dbReference type="EMBL" id="TXG50118.1"/>
    </source>
</evidence>
<keyword evidence="9" id="KW-1185">Reference proteome</keyword>
<dbReference type="Gene3D" id="1.10.1780.10">
    <property type="entry name" value="Clp, N-terminal domain"/>
    <property type="match status" value="1"/>
</dbReference>
<dbReference type="GO" id="GO:0016887">
    <property type="term" value="F:ATP hydrolysis activity"/>
    <property type="evidence" value="ECO:0007669"/>
    <property type="project" value="InterPro"/>
</dbReference>
<evidence type="ECO:0000256" key="2">
    <source>
        <dbReference type="ARBA" id="ARBA00022737"/>
    </source>
</evidence>
<evidence type="ECO:0000313" key="9">
    <source>
        <dbReference type="Proteomes" id="UP000323000"/>
    </source>
</evidence>
<dbReference type="PANTHER" id="PTHR43572">
    <property type="entry name" value="CHAPERONE PROTEIN CLPD, CHLOROPLASTIC"/>
    <property type="match status" value="1"/>
</dbReference>
<protein>
    <recommendedName>
        <fullName evidence="7">Clp R domain-containing protein</fullName>
    </recommendedName>
</protein>
<dbReference type="InterPro" id="IPR004176">
    <property type="entry name" value="Clp_R_N"/>
</dbReference>
<feature type="compositionally biased region" description="Low complexity" evidence="6">
    <location>
        <begin position="342"/>
        <end position="354"/>
    </location>
</feature>
<evidence type="ECO:0000256" key="5">
    <source>
        <dbReference type="PROSITE-ProRule" id="PRU01251"/>
    </source>
</evidence>
<dbReference type="SUPFAM" id="SSF52540">
    <property type="entry name" value="P-loop containing nucleoside triphosphate hydrolases"/>
    <property type="match status" value="1"/>
</dbReference>
<comment type="similarity">
    <text evidence="1">Belongs to the ClpA/ClpB family.</text>
</comment>
<dbReference type="InterPro" id="IPR003959">
    <property type="entry name" value="ATPase_AAA_core"/>
</dbReference>
<dbReference type="CDD" id="cd19499">
    <property type="entry name" value="RecA-like_ClpB_Hsp104-like"/>
    <property type="match status" value="1"/>
</dbReference>
<dbReference type="OrthoDB" id="1723324at2759"/>
<keyword evidence="3" id="KW-0805">Transcription regulation</keyword>
<dbReference type="Pfam" id="PF26587">
    <property type="entry name" value="AAA_lid_SMAX1"/>
    <property type="match status" value="1"/>
</dbReference>
<dbReference type="Proteomes" id="UP000323000">
    <property type="component" value="Chromosome 12"/>
</dbReference>
<feature type="region of interest" description="Disordered" evidence="6">
    <location>
        <begin position="661"/>
        <end position="701"/>
    </location>
</feature>
<evidence type="ECO:0000256" key="6">
    <source>
        <dbReference type="SAM" id="MobiDB-lite"/>
    </source>
</evidence>
<dbReference type="InterPro" id="IPR027417">
    <property type="entry name" value="P-loop_NTPase"/>
</dbReference>
<comment type="caution">
    <text evidence="8">The sequence shown here is derived from an EMBL/GenBank/DDBJ whole genome shotgun (WGS) entry which is preliminary data.</text>
</comment>
<feature type="region of interest" description="Disordered" evidence="6">
    <location>
        <begin position="974"/>
        <end position="1023"/>
    </location>
</feature>
<name>A0A5C7GZC5_9ROSI</name>
<dbReference type="GO" id="GO:0005524">
    <property type="term" value="F:ATP binding"/>
    <property type="evidence" value="ECO:0007669"/>
    <property type="project" value="InterPro"/>
</dbReference>
<gene>
    <name evidence="8" type="ORF">EZV62_025993</name>
</gene>
<feature type="region of interest" description="Disordered" evidence="6">
    <location>
        <begin position="339"/>
        <end position="361"/>
    </location>
</feature>
<evidence type="ECO:0000259" key="7">
    <source>
        <dbReference type="PROSITE" id="PS51903"/>
    </source>
</evidence>
<accession>A0A5C7GZC5</accession>
<reference evidence="9" key="1">
    <citation type="journal article" date="2019" name="Gigascience">
        <title>De novo genome assembly of the endangered Acer yangbiense, a plant species with extremely small populations endemic to Yunnan Province, China.</title>
        <authorList>
            <person name="Yang J."/>
            <person name="Wariss H.M."/>
            <person name="Tao L."/>
            <person name="Zhang R."/>
            <person name="Yun Q."/>
            <person name="Hollingsworth P."/>
            <person name="Dao Z."/>
            <person name="Luo G."/>
            <person name="Guo H."/>
            <person name="Ma Y."/>
            <person name="Sun W."/>
        </authorList>
    </citation>
    <scope>NUCLEOTIDE SEQUENCE [LARGE SCALE GENOMIC DNA]</scope>
    <source>
        <strain evidence="9">cv. Malutang</strain>
    </source>
</reference>